<evidence type="ECO:0000259" key="2">
    <source>
        <dbReference type="Pfam" id="PF19189"/>
    </source>
</evidence>
<feature type="region of interest" description="Disordered" evidence="1">
    <location>
        <begin position="183"/>
        <end position="206"/>
    </location>
</feature>
<dbReference type="PANTHER" id="PTHR39468">
    <property type="entry name" value="CHROMOSOME 7, WHOLE GENOME SHOTGUN SEQUENCE"/>
    <property type="match status" value="1"/>
</dbReference>
<dbReference type="PANTHER" id="PTHR39468:SF1">
    <property type="entry name" value="MTF2-LIKE C-TERMINAL DOMAIN-CONTAINING PROTEIN"/>
    <property type="match status" value="1"/>
</dbReference>
<feature type="compositionally biased region" description="Basic and acidic residues" evidence="1">
    <location>
        <begin position="183"/>
        <end position="205"/>
    </location>
</feature>
<accession>A0A6G1I2Z9</accession>
<feature type="domain" description="Mtf2-like C-terminal" evidence="2">
    <location>
        <begin position="147"/>
        <end position="333"/>
    </location>
</feature>
<reference evidence="3" key="1">
    <citation type="journal article" date="2020" name="Stud. Mycol.">
        <title>101 Dothideomycetes genomes: a test case for predicting lifestyles and emergence of pathogens.</title>
        <authorList>
            <person name="Haridas S."/>
            <person name="Albert R."/>
            <person name="Binder M."/>
            <person name="Bloem J."/>
            <person name="Labutti K."/>
            <person name="Salamov A."/>
            <person name="Andreopoulos B."/>
            <person name="Baker S."/>
            <person name="Barry K."/>
            <person name="Bills G."/>
            <person name="Bluhm B."/>
            <person name="Cannon C."/>
            <person name="Castanera R."/>
            <person name="Culley D."/>
            <person name="Daum C."/>
            <person name="Ezra D."/>
            <person name="Gonzalez J."/>
            <person name="Henrissat B."/>
            <person name="Kuo A."/>
            <person name="Liang C."/>
            <person name="Lipzen A."/>
            <person name="Lutzoni F."/>
            <person name="Magnuson J."/>
            <person name="Mondo S."/>
            <person name="Nolan M."/>
            <person name="Ohm R."/>
            <person name="Pangilinan J."/>
            <person name="Park H.-J."/>
            <person name="Ramirez L."/>
            <person name="Alfaro M."/>
            <person name="Sun H."/>
            <person name="Tritt A."/>
            <person name="Yoshinaga Y."/>
            <person name="Zwiers L.-H."/>
            <person name="Turgeon B."/>
            <person name="Goodwin S."/>
            <person name="Spatafora J."/>
            <person name="Crous P."/>
            <person name="Grigoriev I."/>
        </authorList>
    </citation>
    <scope>NUCLEOTIDE SEQUENCE</scope>
    <source>
        <strain evidence="3">CBS 262.69</strain>
    </source>
</reference>
<gene>
    <name evidence="3" type="ORF">EJ06DRAFT_580622</name>
</gene>
<dbReference type="Proteomes" id="UP000799640">
    <property type="component" value="Unassembled WGS sequence"/>
</dbReference>
<evidence type="ECO:0000313" key="3">
    <source>
        <dbReference type="EMBL" id="KAF2402355.1"/>
    </source>
</evidence>
<name>A0A6G1I2Z9_9PEZI</name>
<dbReference type="Pfam" id="PF19189">
    <property type="entry name" value="Mtf2"/>
    <property type="match status" value="1"/>
</dbReference>
<proteinExistence type="predicted"/>
<evidence type="ECO:0000313" key="4">
    <source>
        <dbReference type="Proteomes" id="UP000799640"/>
    </source>
</evidence>
<dbReference type="InterPro" id="IPR043837">
    <property type="entry name" value="Mtf2-like_C"/>
</dbReference>
<dbReference type="GO" id="GO:0005739">
    <property type="term" value="C:mitochondrion"/>
    <property type="evidence" value="ECO:0007669"/>
    <property type="project" value="InterPro"/>
</dbReference>
<feature type="region of interest" description="Disordered" evidence="1">
    <location>
        <begin position="36"/>
        <end position="74"/>
    </location>
</feature>
<dbReference type="InterPro" id="IPR040009">
    <property type="entry name" value="Mtf2/C5D6.12-like"/>
</dbReference>
<protein>
    <recommendedName>
        <fullName evidence="2">Mtf2-like C-terminal domain-containing protein</fullName>
    </recommendedName>
</protein>
<evidence type="ECO:0000256" key="1">
    <source>
        <dbReference type="SAM" id="MobiDB-lite"/>
    </source>
</evidence>
<dbReference type="OrthoDB" id="2444174at2759"/>
<dbReference type="EMBL" id="ML996691">
    <property type="protein sequence ID" value="KAF2402355.1"/>
    <property type="molecule type" value="Genomic_DNA"/>
</dbReference>
<keyword evidence="4" id="KW-1185">Reference proteome</keyword>
<organism evidence="3 4">
    <name type="scientific">Trichodelitschia bisporula</name>
    <dbReference type="NCBI Taxonomy" id="703511"/>
    <lineage>
        <taxon>Eukaryota</taxon>
        <taxon>Fungi</taxon>
        <taxon>Dikarya</taxon>
        <taxon>Ascomycota</taxon>
        <taxon>Pezizomycotina</taxon>
        <taxon>Dothideomycetes</taxon>
        <taxon>Dothideomycetes incertae sedis</taxon>
        <taxon>Phaeotrichales</taxon>
        <taxon>Phaeotrichaceae</taxon>
        <taxon>Trichodelitschia</taxon>
    </lineage>
</organism>
<sequence length="372" mass="40330">MSQFAVPTRSTVLLPFLYHTRTILAPTASTRFYTRHTKPPQHATSAPFPETDDIPLETPVEDSSSPAAASTLTPQEQAAFAKLLSLQPTPTRPPSSSKPSPPQPDPAILSPTSLPNFPLSLRAMAETAAERAKLAADPARRARAARLKRVEDRLAAAKTDVELWGVLEREVFAPLGRMNAALRKDAKKEDEDAGEAEGKGAEARSKTAQAQAREVAVLGPNVAVVLVSAVRQLRTQFPGSPLVFNVLPAIKRLGNEAFVLGASTGLYNEMIAAVGSVYWDFERAGELVQEMVNAGMEFDEGTLAVLNRLERHGNRVLKGDRGDVRRAVWGTDGVQNGWRKLIDWKGVMEERVEAEKMRGLIGDADGSNGRVV</sequence>
<feature type="region of interest" description="Disordered" evidence="1">
    <location>
        <begin position="87"/>
        <end position="115"/>
    </location>
</feature>
<dbReference type="AlphaFoldDB" id="A0A6G1I2Z9"/>
<feature type="compositionally biased region" description="Low complexity" evidence="1">
    <location>
        <begin position="87"/>
        <end position="98"/>
    </location>
</feature>